<keyword evidence="3" id="KW-1185">Reference proteome</keyword>
<dbReference type="RefSeq" id="WP_118130150.1">
    <property type="nucleotide sequence ID" value="NZ_LMAZ01000002.1"/>
</dbReference>
<name>A0A395R4W8_9PSED</name>
<evidence type="ECO:0000313" key="3">
    <source>
        <dbReference type="Proteomes" id="UP000265411"/>
    </source>
</evidence>
<protein>
    <submittedName>
        <fullName evidence="2">Uncharacterized protein</fullName>
    </submittedName>
</protein>
<comment type="caution">
    <text evidence="2">The sequence shown here is derived from an EMBL/GenBank/DDBJ whole genome shotgun (WGS) entry which is preliminary data.</text>
</comment>
<feature type="chain" id="PRO_5017448580" evidence="1">
    <location>
        <begin position="22"/>
        <end position="216"/>
    </location>
</feature>
<evidence type="ECO:0000313" key="2">
    <source>
        <dbReference type="EMBL" id="RGP55147.1"/>
    </source>
</evidence>
<organism evidence="2 3">
    <name type="scientific">Pseudomonas abyssi</name>
    <dbReference type="NCBI Taxonomy" id="170540"/>
    <lineage>
        <taxon>Bacteria</taxon>
        <taxon>Pseudomonadati</taxon>
        <taxon>Pseudomonadota</taxon>
        <taxon>Gammaproteobacteria</taxon>
        <taxon>Pseudomonadales</taxon>
        <taxon>Pseudomonadaceae</taxon>
        <taxon>Pseudomonas</taxon>
    </lineage>
</organism>
<proteinExistence type="predicted"/>
<dbReference type="Proteomes" id="UP000265411">
    <property type="component" value="Unassembled WGS sequence"/>
</dbReference>
<gene>
    <name evidence="2" type="ORF">ASB58_08700</name>
</gene>
<sequence>MKRMFKLVLIIAMAFPVTAMAQLFGFFDSGTSEDLQHDFDIARLNDLEVLSGYIEQYHSITGKYPFQGEVDYPHYVHIATQEQQKYAQRGPPYVHKKTPSSDLLRELVSVLGDEISVPFDPQRMPVNKPNFYIYMVVDDVYFLAVHLHNDFPFAQKVADYYYKVEVTNNAAGNRPGTWLRADLLSDPQYIEAASAAPIKPGYVEELRNNLGGNDAF</sequence>
<dbReference type="EMBL" id="LMAZ01000002">
    <property type="protein sequence ID" value="RGP55147.1"/>
    <property type="molecule type" value="Genomic_DNA"/>
</dbReference>
<keyword evidence="1" id="KW-0732">Signal</keyword>
<accession>A0A395R4W8</accession>
<dbReference type="AlphaFoldDB" id="A0A395R4W8"/>
<feature type="signal peptide" evidence="1">
    <location>
        <begin position="1"/>
        <end position="21"/>
    </location>
</feature>
<dbReference type="OrthoDB" id="6648697at2"/>
<reference evidence="2 3" key="1">
    <citation type="journal article" date="2018" name="Syst. Appl. Microbiol.">
        <title>Pseudomonas gallaeciensis sp. nov., isolated from crude-oil-contaminated intertidal sand samples after the Prestige oil spill.</title>
        <authorList>
            <person name="Mulet M."/>
            <person name="Sanchez D."/>
            <person name="Rodriguez A.C."/>
            <person name="Nogales B."/>
            <person name="Bosch R."/>
            <person name="Busquets A."/>
            <person name="Gomila M."/>
            <person name="Lalucat J."/>
            <person name="Garcia-Valdes E."/>
        </authorList>
    </citation>
    <scope>NUCLEOTIDE SEQUENCE [LARGE SCALE GENOMIC DNA]</scope>
    <source>
        <strain evidence="2 3">V113</strain>
    </source>
</reference>
<evidence type="ECO:0000256" key="1">
    <source>
        <dbReference type="SAM" id="SignalP"/>
    </source>
</evidence>